<dbReference type="PANTHER" id="PTHR11129:SF1">
    <property type="entry name" value="PROTEIN FARNESYLTRANSFERASE_GERANYLGERANYLTRANSFERASE TYPE-1 SUBUNIT ALPHA"/>
    <property type="match status" value="1"/>
</dbReference>
<dbReference type="GO" id="GO:0004662">
    <property type="term" value="F:CAAX-protein geranylgeranyltransferase activity"/>
    <property type="evidence" value="ECO:0007669"/>
    <property type="project" value="UniProtKB-EC"/>
</dbReference>
<keyword evidence="8" id="KW-0460">Magnesium</keyword>
<comment type="similarity">
    <text evidence="2">Belongs to the protein prenyltransferase subunit alpha family.</text>
</comment>
<keyword evidence="7" id="KW-0677">Repeat</keyword>
<dbReference type="EC" id="2.5.1.59" evidence="3"/>
<dbReference type="OMA" id="HRHTIID"/>
<evidence type="ECO:0000256" key="4">
    <source>
        <dbReference type="ARBA" id="ARBA00012702"/>
    </source>
</evidence>
<dbReference type="KEGG" id="vpo:Kpol_1057p11"/>
<keyword evidence="15" id="KW-1185">Reference proteome</keyword>
<evidence type="ECO:0000313" key="15">
    <source>
        <dbReference type="Proteomes" id="UP000000267"/>
    </source>
</evidence>
<keyword evidence="5" id="KW-0637">Prenyltransferase</keyword>
<evidence type="ECO:0000256" key="6">
    <source>
        <dbReference type="ARBA" id="ARBA00022679"/>
    </source>
</evidence>
<evidence type="ECO:0000256" key="10">
    <source>
        <dbReference type="ARBA" id="ARBA00041392"/>
    </source>
</evidence>
<reference evidence="14 15" key="1">
    <citation type="journal article" date="2007" name="Proc. Natl. Acad. Sci. U.S.A.">
        <title>Independent sorting-out of thousands of duplicated gene pairs in two yeast species descended from a whole-genome duplication.</title>
        <authorList>
            <person name="Scannell D.R."/>
            <person name="Frank A.C."/>
            <person name="Conant G.C."/>
            <person name="Byrne K.P."/>
            <person name="Woolfit M."/>
            <person name="Wolfe K.H."/>
        </authorList>
    </citation>
    <scope>NUCLEOTIDE SEQUENCE [LARGE SCALE GENOMIC DNA]</scope>
    <source>
        <strain evidence="15">ATCC 22028 / DSM 70294 / BCRC 21397 / CBS 2163 / NBRC 10782 / NRRL Y-8283 / UCD 57-17</strain>
    </source>
</reference>
<dbReference type="GO" id="GO:0004660">
    <property type="term" value="F:protein farnesyltransferase activity"/>
    <property type="evidence" value="ECO:0007669"/>
    <property type="project" value="UniProtKB-EC"/>
</dbReference>
<evidence type="ECO:0000256" key="12">
    <source>
        <dbReference type="ARBA" id="ARBA00043086"/>
    </source>
</evidence>
<accession>A7TPH9</accession>
<dbReference type="InterPro" id="IPR002088">
    <property type="entry name" value="Prenyl_trans_a"/>
</dbReference>
<proteinExistence type="inferred from homology"/>
<evidence type="ECO:0000256" key="3">
    <source>
        <dbReference type="ARBA" id="ARBA00012700"/>
    </source>
</evidence>
<dbReference type="eggNOG" id="KOG0530">
    <property type="taxonomic scope" value="Eukaryota"/>
</dbReference>
<dbReference type="SUPFAM" id="SSF48439">
    <property type="entry name" value="Protein prenylyltransferase"/>
    <property type="match status" value="1"/>
</dbReference>
<dbReference type="PROSITE" id="PS51147">
    <property type="entry name" value="PFTA"/>
    <property type="match status" value="5"/>
</dbReference>
<dbReference type="EMBL" id="DS480443">
    <property type="protein sequence ID" value="EDO15823.1"/>
    <property type="molecule type" value="Genomic_DNA"/>
</dbReference>
<comment type="cofactor">
    <cofactor evidence="1">
        <name>Mg(2+)</name>
        <dbReference type="ChEBI" id="CHEBI:18420"/>
    </cofactor>
</comment>
<evidence type="ECO:0000256" key="5">
    <source>
        <dbReference type="ARBA" id="ARBA00022602"/>
    </source>
</evidence>
<dbReference type="Gene3D" id="1.25.40.120">
    <property type="entry name" value="Protein prenylyltransferase"/>
    <property type="match status" value="1"/>
</dbReference>
<evidence type="ECO:0000256" key="9">
    <source>
        <dbReference type="ARBA" id="ARBA00040965"/>
    </source>
</evidence>
<dbReference type="RefSeq" id="XP_001643681.1">
    <property type="nucleotide sequence ID" value="XM_001643631.1"/>
</dbReference>
<keyword evidence="6" id="KW-0808">Transferase</keyword>
<dbReference type="FunCoup" id="A7TPH9">
    <property type="interactions" value="191"/>
</dbReference>
<evidence type="ECO:0000256" key="2">
    <source>
        <dbReference type="ARBA" id="ARBA00006734"/>
    </source>
</evidence>
<evidence type="ECO:0000256" key="7">
    <source>
        <dbReference type="ARBA" id="ARBA00022737"/>
    </source>
</evidence>
<dbReference type="STRING" id="436907.A7TPH9"/>
<dbReference type="GO" id="GO:0005953">
    <property type="term" value="C:CAAX-protein geranylgeranyltransferase complex"/>
    <property type="evidence" value="ECO:0007669"/>
    <property type="project" value="EnsemblFungi"/>
</dbReference>
<dbReference type="AlphaFoldDB" id="A7TPH9"/>
<dbReference type="OrthoDB" id="272289at2759"/>
<dbReference type="EC" id="2.5.1.58" evidence="4"/>
<evidence type="ECO:0000256" key="8">
    <source>
        <dbReference type="ARBA" id="ARBA00022842"/>
    </source>
</evidence>
<dbReference type="PANTHER" id="PTHR11129">
    <property type="entry name" value="PROTEIN FARNESYLTRANSFERASE ALPHA SUBUNIT/RAB GERANYLGERANYL TRANSFERASE ALPHA SUBUNIT"/>
    <property type="match status" value="1"/>
</dbReference>
<dbReference type="Proteomes" id="UP000000267">
    <property type="component" value="Unassembled WGS sequence"/>
</dbReference>
<dbReference type="GO" id="GO:0005965">
    <property type="term" value="C:protein farnesyltransferase complex"/>
    <property type="evidence" value="ECO:0007669"/>
    <property type="project" value="EnsemblFungi"/>
</dbReference>
<dbReference type="GeneID" id="5543941"/>
<evidence type="ECO:0000256" key="13">
    <source>
        <dbReference type="ARBA" id="ARBA00043219"/>
    </source>
</evidence>
<evidence type="ECO:0000256" key="1">
    <source>
        <dbReference type="ARBA" id="ARBA00001946"/>
    </source>
</evidence>
<evidence type="ECO:0000256" key="11">
    <source>
        <dbReference type="ARBA" id="ARBA00042436"/>
    </source>
</evidence>
<protein>
    <recommendedName>
        <fullName evidence="9">Protein farnesyltransferase/geranylgeranyltransferase type-1 subunit alpha</fullName>
        <ecNumber evidence="4">2.5.1.58</ecNumber>
        <ecNumber evidence="3">2.5.1.59</ecNumber>
    </recommendedName>
    <alternativeName>
        <fullName evidence="12">CAAX farnesyltransferase subunit alpha</fullName>
    </alternativeName>
    <alternativeName>
        <fullName evidence="11">FTase-alpha</fullName>
    </alternativeName>
    <alternativeName>
        <fullName evidence="10">Ras proteins prenyltransferase subunit alpha</fullName>
    </alternativeName>
    <alternativeName>
        <fullName evidence="13">Type I protein geranyl-geranyltransferase subunit alpha</fullName>
    </alternativeName>
</protein>
<evidence type="ECO:0000313" key="14">
    <source>
        <dbReference type="EMBL" id="EDO15823.1"/>
    </source>
</evidence>
<dbReference type="PhylomeDB" id="A7TPH9"/>
<gene>
    <name evidence="14" type="ORF">Kpol_1057p11</name>
</gene>
<dbReference type="InParanoid" id="A7TPH9"/>
<name>A7TPH9_VANPO</name>
<sequence length="321" mass="37682">MSGFDMNNYVDVEPLEIETGLPDEVCPIMYTDEYKQVMSVARRLMQEGEYSERALQLTSKAIALAPAFYTVWNYRYSIVEHLAKESGDVEGYMNKEMDWLDEVTLGNPKNYQIWSYRQALLKIHPAPSVKRELPILQIMIDDDTKNYHVWSYRKWCILFFQDFTNELTYADSLIQRDVYNNSAWTHRMFVMKHTNPSKHEVREEIEYTKKKIEIVPQNVSSWEYLRGLYEVFLDCEYDEETIKFAEKFTDDILKLDITVDKEVSALPNIESSYALEFLADVFAKIPSPENTNNAKKAYTALSLKYDPIRSALWNHKMGQLA</sequence>
<dbReference type="GO" id="GO:0007323">
    <property type="term" value="P:peptide pheromone maturation"/>
    <property type="evidence" value="ECO:0007669"/>
    <property type="project" value="EnsemblFungi"/>
</dbReference>
<dbReference type="HOGENOM" id="CLU_026582_1_0_1"/>
<organism evidence="15">
    <name type="scientific">Vanderwaltozyma polyspora (strain ATCC 22028 / DSM 70294 / BCRC 21397 / CBS 2163 / NBRC 10782 / NRRL Y-8283 / UCD 57-17)</name>
    <name type="common">Kluyveromyces polysporus</name>
    <dbReference type="NCBI Taxonomy" id="436907"/>
    <lineage>
        <taxon>Eukaryota</taxon>
        <taxon>Fungi</taxon>
        <taxon>Dikarya</taxon>
        <taxon>Ascomycota</taxon>
        <taxon>Saccharomycotina</taxon>
        <taxon>Saccharomycetes</taxon>
        <taxon>Saccharomycetales</taxon>
        <taxon>Saccharomycetaceae</taxon>
        <taxon>Vanderwaltozyma</taxon>
    </lineage>
</organism>
<dbReference type="Pfam" id="PF01239">
    <property type="entry name" value="PPTA"/>
    <property type="match status" value="5"/>
</dbReference>